<gene>
    <name evidence="1" type="ORF">SEV965_LOCUS38857</name>
</gene>
<comment type="caution">
    <text evidence="1">The sequence shown here is derived from an EMBL/GenBank/DDBJ whole genome shotgun (WGS) entry which is preliminary data.</text>
</comment>
<dbReference type="Proteomes" id="UP000663889">
    <property type="component" value="Unassembled WGS sequence"/>
</dbReference>
<dbReference type="EMBL" id="CAJNOU010010834">
    <property type="protein sequence ID" value="CAF1554286.1"/>
    <property type="molecule type" value="Genomic_DNA"/>
</dbReference>
<protein>
    <submittedName>
        <fullName evidence="1">Uncharacterized protein</fullName>
    </submittedName>
</protein>
<sequence>ENPFGLIIVLNSNGNAEGDLFYDDGESIDTIGSKTYFFATYKWSMNDRQLFINVIENNYGHMVNLTLNSLMIYGLDRIPITTNVDGNELLPLIQRRQQIIEIRELQDNISDGGG</sequence>
<name>A0A815X8H7_9BILA</name>
<dbReference type="InterPro" id="IPR013780">
    <property type="entry name" value="Glyco_hydro_b"/>
</dbReference>
<reference evidence="1" key="1">
    <citation type="submission" date="2021-02" db="EMBL/GenBank/DDBJ databases">
        <authorList>
            <person name="Nowell W R."/>
        </authorList>
    </citation>
    <scope>NUCLEOTIDE SEQUENCE</scope>
</reference>
<evidence type="ECO:0000313" key="2">
    <source>
        <dbReference type="Proteomes" id="UP000663889"/>
    </source>
</evidence>
<accession>A0A815X8H7</accession>
<dbReference type="Gene3D" id="2.60.40.1180">
    <property type="entry name" value="Golgi alpha-mannosidase II"/>
    <property type="match status" value="1"/>
</dbReference>
<proteinExistence type="predicted"/>
<dbReference type="AlphaFoldDB" id="A0A815X8H7"/>
<evidence type="ECO:0000313" key="1">
    <source>
        <dbReference type="EMBL" id="CAF1554286.1"/>
    </source>
</evidence>
<organism evidence="1 2">
    <name type="scientific">Rotaria sordida</name>
    <dbReference type="NCBI Taxonomy" id="392033"/>
    <lineage>
        <taxon>Eukaryota</taxon>
        <taxon>Metazoa</taxon>
        <taxon>Spiralia</taxon>
        <taxon>Gnathifera</taxon>
        <taxon>Rotifera</taxon>
        <taxon>Eurotatoria</taxon>
        <taxon>Bdelloidea</taxon>
        <taxon>Philodinida</taxon>
        <taxon>Philodinidae</taxon>
        <taxon>Rotaria</taxon>
    </lineage>
</organism>
<feature type="non-terminal residue" evidence="1">
    <location>
        <position position="1"/>
    </location>
</feature>